<evidence type="ECO:0000256" key="5">
    <source>
        <dbReference type="PIRNR" id="PIRNR000185"/>
    </source>
</evidence>
<evidence type="ECO:0000256" key="4">
    <source>
        <dbReference type="ARBA" id="ARBA00048584"/>
    </source>
</evidence>
<evidence type="ECO:0000256" key="7">
    <source>
        <dbReference type="PIRSR" id="PIRSR000185-2"/>
    </source>
</evidence>
<dbReference type="Gene3D" id="1.10.8.1210">
    <property type="match status" value="2"/>
</dbReference>
<evidence type="ECO:0000256" key="8">
    <source>
        <dbReference type="PIRSR" id="PIRSR000185-3"/>
    </source>
</evidence>
<dbReference type="FunFam" id="3.40.50.10860:FF:000003">
    <property type="entry name" value="Glutamate dehydrogenase"/>
    <property type="match status" value="1"/>
</dbReference>
<dbReference type="PROSITE" id="PS00074">
    <property type="entry name" value="GLFV_DEHYDROGENASE"/>
    <property type="match status" value="1"/>
</dbReference>
<dbReference type="Pfam" id="PF02812">
    <property type="entry name" value="ELFV_dehydrog_N"/>
    <property type="match status" value="1"/>
</dbReference>
<feature type="binding site" evidence="7">
    <location>
        <position position="399"/>
    </location>
    <ligand>
        <name>substrate</name>
    </ligand>
</feature>
<dbReference type="InterPro" id="IPR006095">
    <property type="entry name" value="Glu/Leu/Phe/Val/Trp_DH"/>
</dbReference>
<feature type="site" description="Important for catalysis" evidence="8">
    <location>
        <position position="196"/>
    </location>
</feature>
<feature type="binding site" evidence="7">
    <location>
        <position position="120"/>
    </location>
    <ligand>
        <name>substrate</name>
    </ligand>
</feature>
<gene>
    <name evidence="11" type="ORF">DFQ45_103203</name>
</gene>
<comment type="similarity">
    <text evidence="2 5 9">Belongs to the Glu/Leu/Phe/Val dehydrogenases family.</text>
</comment>
<keyword evidence="3 5" id="KW-0560">Oxidoreductase</keyword>
<reference evidence="11 12" key="1">
    <citation type="submission" date="2019-03" db="EMBL/GenBank/DDBJ databases">
        <title>Genomic Encyclopedia of Type Strains, Phase IV (KMG-IV): sequencing the most valuable type-strain genomes for metagenomic binning, comparative biology and taxonomic classification.</title>
        <authorList>
            <person name="Goeker M."/>
        </authorList>
    </citation>
    <scope>NUCLEOTIDE SEQUENCE [LARGE SCALE GENOMIC DNA]</scope>
    <source>
        <strain evidence="11 12">DSM 28679</strain>
    </source>
</reference>
<feature type="binding site" evidence="7">
    <location>
        <position position="240"/>
    </location>
    <ligand>
        <name>NAD(+)</name>
        <dbReference type="ChEBI" id="CHEBI:57540"/>
    </ligand>
</feature>
<evidence type="ECO:0000313" key="11">
    <source>
        <dbReference type="EMBL" id="TDQ39033.1"/>
    </source>
</evidence>
<comment type="caution">
    <text evidence="11">The sequence shown here is derived from an EMBL/GenBank/DDBJ whole genome shotgun (WGS) entry which is preliminary data.</text>
</comment>
<dbReference type="SMART" id="SM00839">
    <property type="entry name" value="ELFV_dehydrog"/>
    <property type="match status" value="1"/>
</dbReference>
<dbReference type="Proteomes" id="UP000294575">
    <property type="component" value="Unassembled WGS sequence"/>
</dbReference>
<organism evidence="11 12">
    <name type="scientific">Thiopseudomonas denitrificans</name>
    <dbReference type="NCBI Taxonomy" id="1501432"/>
    <lineage>
        <taxon>Bacteria</taxon>
        <taxon>Pseudomonadati</taxon>
        <taxon>Pseudomonadota</taxon>
        <taxon>Gammaproteobacteria</taxon>
        <taxon>Pseudomonadales</taxon>
        <taxon>Pseudomonadaceae</taxon>
        <taxon>Thiopseudomonas</taxon>
    </lineage>
</organism>
<dbReference type="InterPro" id="IPR006097">
    <property type="entry name" value="Glu/Leu/Phe/Val/Trp_DH_dimer"/>
</dbReference>
<dbReference type="EMBL" id="SNYK01000003">
    <property type="protein sequence ID" value="TDQ39033.1"/>
    <property type="molecule type" value="Genomic_DNA"/>
</dbReference>
<dbReference type="GO" id="GO:0006538">
    <property type="term" value="P:L-glutamate catabolic process"/>
    <property type="evidence" value="ECO:0007669"/>
    <property type="project" value="TreeGrafter"/>
</dbReference>
<dbReference type="CDD" id="cd01076">
    <property type="entry name" value="NAD_bind_1_Glu_DH"/>
    <property type="match status" value="1"/>
</dbReference>
<evidence type="ECO:0000256" key="1">
    <source>
        <dbReference type="ARBA" id="ARBA00003868"/>
    </source>
</evidence>
<evidence type="ECO:0000313" key="12">
    <source>
        <dbReference type="Proteomes" id="UP000294575"/>
    </source>
</evidence>
<evidence type="ECO:0000256" key="6">
    <source>
        <dbReference type="PIRSR" id="PIRSR000185-1"/>
    </source>
</evidence>
<dbReference type="PANTHER" id="PTHR11606:SF13">
    <property type="entry name" value="GLUTAMATE DEHYDROGENASE 1, MITOCHONDRIAL"/>
    <property type="match status" value="1"/>
</dbReference>
<feature type="binding site" evidence="7">
    <location>
        <position position="271"/>
    </location>
    <ligand>
        <name>NAD(+)</name>
        <dbReference type="ChEBI" id="CHEBI:57540"/>
    </ligand>
</feature>
<dbReference type="SUPFAM" id="SSF51735">
    <property type="entry name" value="NAD(P)-binding Rossmann-fold domains"/>
    <property type="match status" value="1"/>
</dbReference>
<comment type="catalytic activity">
    <reaction evidence="4">
        <text>L-glutamate + NADP(+) + H2O = 2-oxoglutarate + NH4(+) + NADPH + H(+)</text>
        <dbReference type="Rhea" id="RHEA:11612"/>
        <dbReference type="ChEBI" id="CHEBI:15377"/>
        <dbReference type="ChEBI" id="CHEBI:15378"/>
        <dbReference type="ChEBI" id="CHEBI:16810"/>
        <dbReference type="ChEBI" id="CHEBI:28938"/>
        <dbReference type="ChEBI" id="CHEBI:29985"/>
        <dbReference type="ChEBI" id="CHEBI:57783"/>
        <dbReference type="ChEBI" id="CHEBI:58349"/>
        <dbReference type="EC" id="1.4.1.4"/>
    </reaction>
</comment>
<dbReference type="Gene3D" id="3.40.50.10860">
    <property type="entry name" value="Leucine Dehydrogenase, chain A, domain 1"/>
    <property type="match status" value="1"/>
</dbReference>
<dbReference type="AlphaFoldDB" id="A0A4R6U2R7"/>
<dbReference type="InterPro" id="IPR036291">
    <property type="entry name" value="NAD(P)-bd_dom_sf"/>
</dbReference>
<dbReference type="InterPro" id="IPR033524">
    <property type="entry name" value="Glu/Leu/Phe/Val_DH_AS"/>
</dbReference>
<keyword evidence="7" id="KW-0547">Nucleotide-binding</keyword>
<evidence type="ECO:0000256" key="3">
    <source>
        <dbReference type="ARBA" id="ARBA00023002"/>
    </source>
</evidence>
<name>A0A4R6U2R7_9GAMM</name>
<feature type="active site" description="Proton donor" evidence="6">
    <location>
        <position position="156"/>
    </location>
</feature>
<dbReference type="GO" id="GO:0004352">
    <property type="term" value="F:glutamate dehydrogenase (NAD+) activity"/>
    <property type="evidence" value="ECO:0007669"/>
    <property type="project" value="TreeGrafter"/>
</dbReference>
<sequence length="466" mass="50295">MARLHAACIRPGHQPAGGILQANLLDNCFYKNYNGVSMTQQSNSYIPSYLNAEDPGPWGIFLQQVDRVEPYLGELGKWVGTLKHPEKILVVDVPVRLDDGSIAHFEGYRVQHSLNCGPGKGGIRYHQDVTLSEVMALSAWMSIKTAVVGLPYGGAKGGIRFNPRDYSKSEVERITRRYINEISDFIGVEKDIPGPDVNTNAQTMAWMMDTYSMNAGKDCPGIVTGKPIAIGGSLGRVEATGRGVFIVGAAAAQDAGLDLCGARICIQGFGNVGSTAARLFTEAGARVIAVQDHTGSVYNPDGLQIDALIEHVAAHGGVAGKPNVQNISNDEFWEVQSDILIPAALEGQIHQGNAGRIRTRIIVEGANGPTTPEADDILANSGIIIVPDVLANAGGVTVSYFEWVQNSANFYWSEEEINQRLETIMDNAYKTLSATASEHRVTLRTAAFITACTRILQVRELRGLYP</sequence>
<feature type="domain" description="Glutamate/phenylalanine/leucine/valine/L-tryptophan dehydrogenase C-terminal" evidence="10">
    <location>
        <begin position="233"/>
        <end position="463"/>
    </location>
</feature>
<evidence type="ECO:0000259" key="10">
    <source>
        <dbReference type="SMART" id="SM00839"/>
    </source>
</evidence>
<dbReference type="GO" id="GO:0000166">
    <property type="term" value="F:nucleotide binding"/>
    <property type="evidence" value="ECO:0007669"/>
    <property type="project" value="UniProtKB-KW"/>
</dbReference>
<dbReference type="PIRSF" id="PIRSF000185">
    <property type="entry name" value="Glu_DH"/>
    <property type="match status" value="1"/>
</dbReference>
<dbReference type="PANTHER" id="PTHR11606">
    <property type="entry name" value="GLUTAMATE DEHYDROGENASE"/>
    <property type="match status" value="1"/>
</dbReference>
<evidence type="ECO:0000256" key="2">
    <source>
        <dbReference type="ARBA" id="ARBA00006382"/>
    </source>
</evidence>
<accession>A0A4R6U2R7</accession>
<dbReference type="InterPro" id="IPR033922">
    <property type="entry name" value="NAD_bind_Glu_DH"/>
</dbReference>
<dbReference type="GO" id="GO:0004354">
    <property type="term" value="F:glutamate dehydrogenase (NADP+) activity"/>
    <property type="evidence" value="ECO:0007669"/>
    <property type="project" value="UniProtKB-EC"/>
</dbReference>
<evidence type="ECO:0000256" key="9">
    <source>
        <dbReference type="RuleBase" id="RU004417"/>
    </source>
</evidence>
<keyword evidence="7" id="KW-0520">NAD</keyword>
<dbReference type="SUPFAM" id="SSF53223">
    <property type="entry name" value="Aminoacid dehydrogenase-like, N-terminal domain"/>
    <property type="match status" value="1"/>
</dbReference>
<comment type="function">
    <text evidence="1">Catalyzes the reversible oxidative deamination of glutamate to alpha-ketoglutarate and ammonia.</text>
</comment>
<proteinExistence type="inferred from homology"/>
<dbReference type="InterPro" id="IPR046346">
    <property type="entry name" value="Aminoacid_DH-like_N_sf"/>
</dbReference>
<keyword evidence="12" id="KW-1185">Reference proteome</keyword>
<dbReference type="Pfam" id="PF00208">
    <property type="entry name" value="ELFV_dehydrog"/>
    <property type="match status" value="1"/>
</dbReference>
<dbReference type="InterPro" id="IPR014362">
    <property type="entry name" value="Glu_DH"/>
</dbReference>
<protein>
    <recommendedName>
        <fullName evidence="5">Glutamate dehydrogenase</fullName>
    </recommendedName>
</protein>
<dbReference type="PRINTS" id="PR00082">
    <property type="entry name" value="GLFDHDRGNASE"/>
</dbReference>
<feature type="binding site" evidence="7">
    <location>
        <position position="144"/>
    </location>
    <ligand>
        <name>substrate</name>
    </ligand>
</feature>
<dbReference type="InterPro" id="IPR006096">
    <property type="entry name" value="Glu/Leu/Phe/Val/Trp_DH_C"/>
</dbReference>
<dbReference type="Gene3D" id="3.40.50.720">
    <property type="entry name" value="NAD(P)-binding Rossmann-like Domain"/>
    <property type="match status" value="1"/>
</dbReference>